<accession>A0ABW3CT97</accession>
<reference evidence="2" key="1">
    <citation type="journal article" date="2019" name="Int. J. Syst. Evol. Microbiol.">
        <title>The Global Catalogue of Microorganisms (GCM) 10K type strain sequencing project: providing services to taxonomists for standard genome sequencing and annotation.</title>
        <authorList>
            <consortium name="The Broad Institute Genomics Platform"/>
            <consortium name="The Broad Institute Genome Sequencing Center for Infectious Disease"/>
            <person name="Wu L."/>
            <person name="Ma J."/>
        </authorList>
    </citation>
    <scope>NUCLEOTIDE SEQUENCE [LARGE SCALE GENOMIC DNA]</scope>
    <source>
        <strain evidence="2">CCUG 62952</strain>
    </source>
</reference>
<evidence type="ECO:0000313" key="1">
    <source>
        <dbReference type="EMBL" id="MFD0860966.1"/>
    </source>
</evidence>
<dbReference type="Pfam" id="PF14345">
    <property type="entry name" value="GDYXXLXY"/>
    <property type="match status" value="1"/>
</dbReference>
<protein>
    <submittedName>
        <fullName evidence="1">GDYXXLXY domain-containing protein</fullName>
    </submittedName>
</protein>
<dbReference type="Proteomes" id="UP001596978">
    <property type="component" value="Unassembled WGS sequence"/>
</dbReference>
<gene>
    <name evidence="1" type="ORF">ACFQ1M_02000</name>
</gene>
<dbReference type="EMBL" id="JBHTJH010000003">
    <property type="protein sequence ID" value="MFD0860966.1"/>
    <property type="molecule type" value="Genomic_DNA"/>
</dbReference>
<keyword evidence="2" id="KW-1185">Reference proteome</keyword>
<dbReference type="InterPro" id="IPR025833">
    <property type="entry name" value="GDYXXLXY"/>
</dbReference>
<comment type="caution">
    <text evidence="1">The sequence shown here is derived from an EMBL/GenBank/DDBJ whole genome shotgun (WGS) entry which is preliminary data.</text>
</comment>
<proteinExistence type="predicted"/>
<name>A0ABW3CT97_9FLAO</name>
<organism evidence="1 2">
    <name type="scientific">Sungkyunkwania multivorans</name>
    <dbReference type="NCBI Taxonomy" id="1173618"/>
    <lineage>
        <taxon>Bacteria</taxon>
        <taxon>Pseudomonadati</taxon>
        <taxon>Bacteroidota</taxon>
        <taxon>Flavobacteriia</taxon>
        <taxon>Flavobacteriales</taxon>
        <taxon>Flavobacteriaceae</taxon>
        <taxon>Sungkyunkwania</taxon>
    </lineage>
</organism>
<sequence>MKKAFAITTFTLLLIAQWLVPGNMIYLQERAIIAGTPYKFRTQPIDPSDPFRGKYITLNYELRSFETKDTVNRNKDIYVYLEKDSLGFAKVSAISEKPLDLDNDFVMAKATGYYSGKQNFRLPFDRFYMEESKAYDAELAVRRTQFDSLPNNCYALVYVEGATAVLTDVLIDDISIKEFVEKE</sequence>
<dbReference type="RefSeq" id="WP_386403094.1">
    <property type="nucleotide sequence ID" value="NZ_JBHTJH010000003.1"/>
</dbReference>
<evidence type="ECO:0000313" key="2">
    <source>
        <dbReference type="Proteomes" id="UP001596978"/>
    </source>
</evidence>